<keyword evidence="3" id="KW-0812">Transmembrane</keyword>
<gene>
    <name evidence="8" type="ORF">BRAFLDRAFT_82351</name>
</gene>
<keyword evidence="4" id="KW-1133">Transmembrane helix</keyword>
<feature type="binding site" evidence="6">
    <location>
        <position position="117"/>
    </location>
    <ligand>
        <name>Na(+)</name>
        <dbReference type="ChEBI" id="CHEBI:29101"/>
        <label>1</label>
    </ligand>
</feature>
<comment type="subcellular location">
    <subcellularLocation>
        <location evidence="1">Membrane</location>
        <topology evidence="1">Multi-pass membrane protein</topology>
    </subcellularLocation>
</comment>
<dbReference type="InterPro" id="IPR037272">
    <property type="entry name" value="SNS_sf"/>
</dbReference>
<accession>C3YAH3</accession>
<feature type="region of interest" description="Disordered" evidence="7">
    <location>
        <begin position="76"/>
        <end position="101"/>
    </location>
</feature>
<dbReference type="PANTHER" id="PTHR11616">
    <property type="entry name" value="SODIUM/CHLORIDE DEPENDENT TRANSPORTER"/>
    <property type="match status" value="1"/>
</dbReference>
<dbReference type="InterPro" id="IPR000175">
    <property type="entry name" value="Na/ntran_symport"/>
</dbReference>
<dbReference type="Pfam" id="PF00209">
    <property type="entry name" value="SNF"/>
    <property type="match status" value="2"/>
</dbReference>
<organism>
    <name type="scientific">Branchiostoma floridae</name>
    <name type="common">Florida lancelet</name>
    <name type="synonym">Amphioxus</name>
    <dbReference type="NCBI Taxonomy" id="7739"/>
    <lineage>
        <taxon>Eukaryota</taxon>
        <taxon>Metazoa</taxon>
        <taxon>Chordata</taxon>
        <taxon>Cephalochordata</taxon>
        <taxon>Leptocardii</taxon>
        <taxon>Amphioxiformes</taxon>
        <taxon>Branchiostomatidae</taxon>
        <taxon>Branchiostoma</taxon>
    </lineage>
</organism>
<evidence type="ECO:0000256" key="4">
    <source>
        <dbReference type="ARBA" id="ARBA00022989"/>
    </source>
</evidence>
<reference evidence="8" key="1">
    <citation type="journal article" date="2008" name="Nature">
        <title>The amphioxus genome and the evolution of the chordate karyotype.</title>
        <authorList>
            <consortium name="US DOE Joint Genome Institute (JGI-PGF)"/>
            <person name="Putnam N.H."/>
            <person name="Butts T."/>
            <person name="Ferrier D.E.K."/>
            <person name="Furlong R.F."/>
            <person name="Hellsten U."/>
            <person name="Kawashima T."/>
            <person name="Robinson-Rechavi M."/>
            <person name="Shoguchi E."/>
            <person name="Terry A."/>
            <person name="Yu J.-K."/>
            <person name="Benito-Gutierrez E.L."/>
            <person name="Dubchak I."/>
            <person name="Garcia-Fernandez J."/>
            <person name="Gibson-Brown J.J."/>
            <person name="Grigoriev I.V."/>
            <person name="Horton A.C."/>
            <person name="de Jong P.J."/>
            <person name="Jurka J."/>
            <person name="Kapitonov V.V."/>
            <person name="Kohara Y."/>
            <person name="Kuroki Y."/>
            <person name="Lindquist E."/>
            <person name="Lucas S."/>
            <person name="Osoegawa K."/>
            <person name="Pennacchio L.A."/>
            <person name="Salamov A.A."/>
            <person name="Satou Y."/>
            <person name="Sauka-Spengler T."/>
            <person name="Schmutz J."/>
            <person name="Shin-I T."/>
            <person name="Toyoda A."/>
            <person name="Bronner-Fraser M."/>
            <person name="Fujiyama A."/>
            <person name="Holland L.Z."/>
            <person name="Holland P.W.H."/>
            <person name="Satoh N."/>
            <person name="Rokhsar D.S."/>
        </authorList>
    </citation>
    <scope>NUCLEOTIDE SEQUENCE [LARGE SCALE GENOMIC DNA]</scope>
    <source>
        <strain evidence="8">S238N-H82</strain>
        <tissue evidence="8">Testes</tissue>
    </source>
</reference>
<evidence type="ECO:0000256" key="2">
    <source>
        <dbReference type="ARBA" id="ARBA00022448"/>
    </source>
</evidence>
<feature type="region of interest" description="Disordered" evidence="7">
    <location>
        <begin position="1"/>
        <end position="41"/>
    </location>
</feature>
<evidence type="ECO:0000256" key="7">
    <source>
        <dbReference type="SAM" id="MobiDB-lite"/>
    </source>
</evidence>
<evidence type="ECO:0000313" key="8">
    <source>
        <dbReference type="EMBL" id="EEN62721.1"/>
    </source>
</evidence>
<dbReference type="AlphaFoldDB" id="C3YAH3"/>
<evidence type="ECO:0000256" key="5">
    <source>
        <dbReference type="ARBA" id="ARBA00023136"/>
    </source>
</evidence>
<keyword evidence="5" id="KW-0472">Membrane</keyword>
<dbReference type="SUPFAM" id="SSF161070">
    <property type="entry name" value="SNF-like"/>
    <property type="match status" value="2"/>
</dbReference>
<evidence type="ECO:0000256" key="6">
    <source>
        <dbReference type="PIRSR" id="PIRSR600175-1"/>
    </source>
</evidence>
<dbReference type="PANTHER" id="PTHR11616:SF240">
    <property type="entry name" value="BLOATED TUBULES, ISOFORM B-RELATED"/>
    <property type="match status" value="1"/>
</dbReference>
<proteinExistence type="predicted"/>
<evidence type="ECO:0000256" key="1">
    <source>
        <dbReference type="ARBA" id="ARBA00004141"/>
    </source>
</evidence>
<dbReference type="PROSITE" id="PS50267">
    <property type="entry name" value="NA_NEUROTRAN_SYMP_3"/>
    <property type="match status" value="2"/>
</dbReference>
<keyword evidence="6" id="KW-0479">Metal-binding</keyword>
<protein>
    <recommendedName>
        <fullName evidence="9">Transporter</fullName>
    </recommendedName>
</protein>
<name>C3YAH3_BRAFL</name>
<sequence>MMEVEQEDKPENSLMEREEEEKYHVMEEEEDGVQQQDKKRPTWGTAADGVLVLVGATVGLGNFWRFPYVCYRNGGEEQEEKSHMMEEEEEEDGVQRENRPTWGTTVDGVLVLVGATVGLGNFWRFPYVCYRNGGDHLATKPRQ</sequence>
<feature type="binding site" evidence="6">
    <location>
        <position position="114"/>
    </location>
    <ligand>
        <name>Na(+)</name>
        <dbReference type="ChEBI" id="CHEBI:29101"/>
        <label>1</label>
    </ligand>
</feature>
<feature type="binding site" evidence="6">
    <location>
        <position position="121"/>
    </location>
    <ligand>
        <name>Na(+)</name>
        <dbReference type="ChEBI" id="CHEBI:29101"/>
        <label>1</label>
    </ligand>
</feature>
<keyword evidence="2" id="KW-0813">Transport</keyword>
<dbReference type="eggNOG" id="KOG3660">
    <property type="taxonomic scope" value="Eukaryota"/>
</dbReference>
<dbReference type="GO" id="GO:0046872">
    <property type="term" value="F:metal ion binding"/>
    <property type="evidence" value="ECO:0007669"/>
    <property type="project" value="UniProtKB-KW"/>
</dbReference>
<keyword evidence="6" id="KW-0915">Sodium</keyword>
<evidence type="ECO:0008006" key="9">
    <source>
        <dbReference type="Google" id="ProtNLM"/>
    </source>
</evidence>
<evidence type="ECO:0000256" key="3">
    <source>
        <dbReference type="ARBA" id="ARBA00022692"/>
    </source>
</evidence>
<dbReference type="InParanoid" id="C3YAH3"/>
<dbReference type="EMBL" id="GG666494">
    <property type="protein sequence ID" value="EEN62721.1"/>
    <property type="molecule type" value="Genomic_DNA"/>
</dbReference>
<dbReference type="GO" id="GO:0016020">
    <property type="term" value="C:membrane"/>
    <property type="evidence" value="ECO:0007669"/>
    <property type="project" value="UniProtKB-SubCell"/>
</dbReference>
<feature type="compositionally biased region" description="Basic and acidic residues" evidence="7">
    <location>
        <begin position="7"/>
        <end position="26"/>
    </location>
</feature>